<organism evidence="5 6">
    <name type="scientific">Mytilus galloprovincialis</name>
    <name type="common">Mediterranean mussel</name>
    <dbReference type="NCBI Taxonomy" id="29158"/>
    <lineage>
        <taxon>Eukaryota</taxon>
        <taxon>Metazoa</taxon>
        <taxon>Spiralia</taxon>
        <taxon>Lophotrochozoa</taxon>
        <taxon>Mollusca</taxon>
        <taxon>Bivalvia</taxon>
        <taxon>Autobranchia</taxon>
        <taxon>Pteriomorphia</taxon>
        <taxon>Mytilida</taxon>
        <taxon>Mytiloidea</taxon>
        <taxon>Mytilidae</taxon>
        <taxon>Mytilinae</taxon>
        <taxon>Mytilus</taxon>
    </lineage>
</organism>
<keyword evidence="2" id="KW-0539">Nucleus</keyword>
<gene>
    <name evidence="5" type="ORF">MGAL_10B031693</name>
</gene>
<keyword evidence="6" id="KW-1185">Reference proteome</keyword>
<dbReference type="GO" id="GO:0003676">
    <property type="term" value="F:nucleic acid binding"/>
    <property type="evidence" value="ECO:0007669"/>
    <property type="project" value="InterPro"/>
</dbReference>
<keyword evidence="3" id="KW-0175">Coiled coil</keyword>
<dbReference type="GO" id="GO:0005634">
    <property type="term" value="C:nucleus"/>
    <property type="evidence" value="ECO:0007669"/>
    <property type="project" value="UniProtKB-SubCell"/>
</dbReference>
<evidence type="ECO:0000256" key="1">
    <source>
        <dbReference type="ARBA" id="ARBA00004123"/>
    </source>
</evidence>
<evidence type="ECO:0000256" key="2">
    <source>
        <dbReference type="ARBA" id="ARBA00023242"/>
    </source>
</evidence>
<reference evidence="5" key="1">
    <citation type="submission" date="2018-11" db="EMBL/GenBank/DDBJ databases">
        <authorList>
            <person name="Alioto T."/>
            <person name="Alioto T."/>
        </authorList>
    </citation>
    <scope>NUCLEOTIDE SEQUENCE</scope>
</reference>
<evidence type="ECO:0000259" key="4">
    <source>
        <dbReference type="Pfam" id="PF09005"/>
    </source>
</evidence>
<sequence>MLPIDEIAKTAQSSGLLESLQTSLEDMKSNISKIVQDRQTNLTKIKKQHQTIYDGLKKLRKRINCQFDKLEKETVKQLNAAECNLKTQIGDLLKELKQKSDRVTGLQKNISDLMNHASQLQTFIGSKKLEEKIESEERYIQSLTEDGRLKQLSLKCAHNELIENLLKNISSFGLISMESSPQTIKIKLRKMKQAQIMSTSVVKESVDHVDDMNAAFSGKVDISTDNMKSQDNAAAWAAYYAQFNSNTQYGQTQQPVQQSQRQALQHPVVQHYSQDWAEYYRQEGMFTKAEKVLQEAAALQAGTGGHQHKQHP</sequence>
<comment type="caution">
    <text evidence="5">The sequence shown here is derived from an EMBL/GenBank/DDBJ whole genome shotgun (WGS) entry which is preliminary data.</text>
</comment>
<dbReference type="EMBL" id="UYJE01010337">
    <property type="protein sequence ID" value="VDI82309.1"/>
    <property type="molecule type" value="Genomic_DNA"/>
</dbReference>
<evidence type="ECO:0000313" key="5">
    <source>
        <dbReference type="EMBL" id="VDI82309.1"/>
    </source>
</evidence>
<dbReference type="Pfam" id="PF09005">
    <property type="entry name" value="FUBP_C"/>
    <property type="match status" value="1"/>
</dbReference>
<feature type="domain" description="Far upstream element-binding protein C-terminal" evidence="4">
    <location>
        <begin position="272"/>
        <end position="295"/>
    </location>
</feature>
<dbReference type="Proteomes" id="UP000596742">
    <property type="component" value="Unassembled WGS sequence"/>
</dbReference>
<accession>A0A8B6HP68</accession>
<evidence type="ECO:0000256" key="3">
    <source>
        <dbReference type="SAM" id="Coils"/>
    </source>
</evidence>
<dbReference type="OrthoDB" id="6158324at2759"/>
<evidence type="ECO:0000313" key="6">
    <source>
        <dbReference type="Proteomes" id="UP000596742"/>
    </source>
</evidence>
<proteinExistence type="predicted"/>
<name>A0A8B6HP68_MYTGA</name>
<dbReference type="InterPro" id="IPR015096">
    <property type="entry name" value="FUBP_C"/>
</dbReference>
<feature type="coiled-coil region" evidence="3">
    <location>
        <begin position="17"/>
        <end position="73"/>
    </location>
</feature>
<dbReference type="GO" id="GO:0006355">
    <property type="term" value="P:regulation of DNA-templated transcription"/>
    <property type="evidence" value="ECO:0007669"/>
    <property type="project" value="InterPro"/>
</dbReference>
<dbReference type="AlphaFoldDB" id="A0A8B6HP68"/>
<protein>
    <recommendedName>
        <fullName evidence="4">Far upstream element-binding protein C-terminal domain-containing protein</fullName>
    </recommendedName>
</protein>
<comment type="subcellular location">
    <subcellularLocation>
        <location evidence="1">Nucleus</location>
    </subcellularLocation>
</comment>